<dbReference type="EMBL" id="BK007846">
    <property type="protein sequence ID" value="DAA34783.1"/>
    <property type="molecule type" value="mRNA"/>
</dbReference>
<dbReference type="InterPro" id="IPR003175">
    <property type="entry name" value="CDI_dom"/>
</dbReference>
<protein>
    <submittedName>
        <fullName evidence="8">Cyclin-dependent kinase inhibitor</fullName>
    </submittedName>
</protein>
<dbReference type="AlphaFoldDB" id="F0JAE5"/>
<dbReference type="GO" id="GO:0005634">
    <property type="term" value="C:nucleus"/>
    <property type="evidence" value="ECO:0007669"/>
    <property type="project" value="UniProtKB-SubCell"/>
</dbReference>
<reference evidence="8" key="1">
    <citation type="journal article" date="2011" name="BMC Genomics">
        <title>A further insight into the sialome of the tropical bont tick, Amblyomma variegatum.</title>
        <authorList>
            <person name="Ribeiro J.M."/>
            <person name="Anderson J.M."/>
            <person name="Manoukis N.C."/>
            <person name="Meng Z."/>
            <person name="Francishetti I.M."/>
        </authorList>
    </citation>
    <scope>NUCLEOTIDE SEQUENCE</scope>
    <source>
        <strain evidence="8">Amvar-950</strain>
        <tissue evidence="8">Salivary gland</tissue>
    </source>
</reference>
<accession>F0JAE5</accession>
<comment type="subcellular location">
    <subcellularLocation>
        <location evidence="1">Nucleus</location>
    </subcellularLocation>
</comment>
<evidence type="ECO:0000256" key="6">
    <source>
        <dbReference type="SAM" id="MobiDB-lite"/>
    </source>
</evidence>
<name>F0JAE5_AMBVA</name>
<evidence type="ECO:0000256" key="5">
    <source>
        <dbReference type="ARBA" id="ARBA00023306"/>
    </source>
</evidence>
<evidence type="ECO:0000256" key="1">
    <source>
        <dbReference type="ARBA" id="ARBA00004123"/>
    </source>
</evidence>
<dbReference type="GO" id="GO:0004861">
    <property type="term" value="F:cyclin-dependent protein serine/threonine kinase inhibitor activity"/>
    <property type="evidence" value="ECO:0007669"/>
    <property type="project" value="InterPro"/>
</dbReference>
<dbReference type="PANTHER" id="PTHR10265:SF45">
    <property type="entry name" value="DACAPO"/>
    <property type="match status" value="1"/>
</dbReference>
<dbReference type="GO" id="GO:0051726">
    <property type="term" value="P:regulation of cell cycle"/>
    <property type="evidence" value="ECO:0007669"/>
    <property type="project" value="InterPro"/>
</dbReference>
<evidence type="ECO:0000256" key="4">
    <source>
        <dbReference type="ARBA" id="ARBA00023242"/>
    </source>
</evidence>
<dbReference type="Gene3D" id="4.10.365.10">
    <property type="entry name" value="p27"/>
    <property type="match status" value="1"/>
</dbReference>
<dbReference type="InterPro" id="IPR044898">
    <property type="entry name" value="CDI_dom_sf"/>
</dbReference>
<dbReference type="Pfam" id="PF02234">
    <property type="entry name" value="CDI"/>
    <property type="match status" value="1"/>
</dbReference>
<keyword evidence="5" id="KW-0131">Cell cycle</keyword>
<evidence type="ECO:0000259" key="7">
    <source>
        <dbReference type="Pfam" id="PF02234"/>
    </source>
</evidence>
<comment type="similarity">
    <text evidence="2">Belongs to the CDI family.</text>
</comment>
<dbReference type="PANTHER" id="PTHR10265">
    <property type="entry name" value="CYCLIN-DEPENDENT KINASE INHIBITOR 1"/>
    <property type="match status" value="1"/>
</dbReference>
<evidence type="ECO:0000313" key="8">
    <source>
        <dbReference type="EMBL" id="DAA34783.1"/>
    </source>
</evidence>
<evidence type="ECO:0000256" key="3">
    <source>
        <dbReference type="ARBA" id="ARBA00023013"/>
    </source>
</evidence>
<keyword evidence="4" id="KW-0539">Nucleus</keyword>
<evidence type="ECO:0000256" key="2">
    <source>
        <dbReference type="ARBA" id="ARBA00006726"/>
    </source>
</evidence>
<proteinExistence type="evidence at transcript level"/>
<feature type="region of interest" description="Disordered" evidence="6">
    <location>
        <begin position="84"/>
        <end position="166"/>
    </location>
</feature>
<organism evidence="8">
    <name type="scientific">Amblyomma variegatum</name>
    <name type="common">Tropical bont tick</name>
    <dbReference type="NCBI Taxonomy" id="34610"/>
    <lineage>
        <taxon>Eukaryota</taxon>
        <taxon>Metazoa</taxon>
        <taxon>Ecdysozoa</taxon>
        <taxon>Arthropoda</taxon>
        <taxon>Chelicerata</taxon>
        <taxon>Arachnida</taxon>
        <taxon>Acari</taxon>
        <taxon>Parasitiformes</taxon>
        <taxon>Ixodida</taxon>
        <taxon>Ixodoidea</taxon>
        <taxon>Ixodidae</taxon>
        <taxon>Amblyomminae</taxon>
        <taxon>Amblyomma</taxon>
    </lineage>
</organism>
<keyword evidence="3" id="KW-0649">Protein kinase inhibitor</keyword>
<sequence length="166" mass="18102">MPATVAVPDLSDMPMSRTLVRSTAVVKPLCAAKRMLFQVDHEQVRRDLDAEKRARCEAFSAKYNFDLSTETPLPGGRYEWNYDRAATPSTPKTEDAVATDATVGGGAEEAPIGERPQPAAAPVRQGLITEFYSARKRHQSAEKSQQPPAKASRQIPQEVAAPEVVP</sequence>
<feature type="domain" description="Cyclin-dependent kinase inhibitor" evidence="7">
    <location>
        <begin position="36"/>
        <end position="81"/>
    </location>
</feature>